<organism evidence="2 3">
    <name type="scientific">Suillus plorans</name>
    <dbReference type="NCBI Taxonomy" id="116603"/>
    <lineage>
        <taxon>Eukaryota</taxon>
        <taxon>Fungi</taxon>
        <taxon>Dikarya</taxon>
        <taxon>Basidiomycota</taxon>
        <taxon>Agaricomycotina</taxon>
        <taxon>Agaricomycetes</taxon>
        <taxon>Agaricomycetidae</taxon>
        <taxon>Boletales</taxon>
        <taxon>Suillineae</taxon>
        <taxon>Suillaceae</taxon>
        <taxon>Suillus</taxon>
    </lineage>
</organism>
<evidence type="ECO:0000313" key="2">
    <source>
        <dbReference type="EMBL" id="KAG1792362.1"/>
    </source>
</evidence>
<dbReference type="GeneID" id="64594055"/>
<reference evidence="2" key="1">
    <citation type="journal article" date="2020" name="New Phytol.">
        <title>Comparative genomics reveals dynamic genome evolution in host specialist ectomycorrhizal fungi.</title>
        <authorList>
            <person name="Lofgren L.A."/>
            <person name="Nguyen N.H."/>
            <person name="Vilgalys R."/>
            <person name="Ruytinx J."/>
            <person name="Liao H.L."/>
            <person name="Branco S."/>
            <person name="Kuo A."/>
            <person name="LaButti K."/>
            <person name="Lipzen A."/>
            <person name="Andreopoulos W."/>
            <person name="Pangilinan J."/>
            <person name="Riley R."/>
            <person name="Hundley H."/>
            <person name="Na H."/>
            <person name="Barry K."/>
            <person name="Grigoriev I.V."/>
            <person name="Stajich J.E."/>
            <person name="Kennedy P.G."/>
        </authorList>
    </citation>
    <scope>NUCLEOTIDE SEQUENCE</scope>
    <source>
        <strain evidence="2">S12</strain>
    </source>
</reference>
<feature type="signal peptide" evidence="1">
    <location>
        <begin position="1"/>
        <end position="25"/>
    </location>
</feature>
<comment type="caution">
    <text evidence="2">The sequence shown here is derived from an EMBL/GenBank/DDBJ whole genome shotgun (WGS) entry which is preliminary data.</text>
</comment>
<keyword evidence="3" id="KW-1185">Reference proteome</keyword>
<keyword evidence="1" id="KW-0732">Signal</keyword>
<accession>A0A9P7DH06</accession>
<dbReference type="AlphaFoldDB" id="A0A9P7DH06"/>
<proteinExistence type="predicted"/>
<evidence type="ECO:0008006" key="4">
    <source>
        <dbReference type="Google" id="ProtNLM"/>
    </source>
</evidence>
<sequence length="140" mass="16133">MFLLLLMMPHSIFVLLLTFLLMVQCPNCNVEVHNRGLSIHLSRYCGKICDIATTSALAEQCKHGEVIAEATRLEDEHWQEEQCEEEWEHLQQLHQPQVDEVPDIEMEPWPSGHPNRQIHLSMCYCDEVPVLLIPAPPPID</sequence>
<evidence type="ECO:0000313" key="3">
    <source>
        <dbReference type="Proteomes" id="UP000719766"/>
    </source>
</evidence>
<name>A0A9P7DH06_9AGAM</name>
<feature type="chain" id="PRO_5040347147" description="C2H2-type domain-containing protein" evidence="1">
    <location>
        <begin position="26"/>
        <end position="140"/>
    </location>
</feature>
<evidence type="ECO:0000256" key="1">
    <source>
        <dbReference type="SAM" id="SignalP"/>
    </source>
</evidence>
<dbReference type="Proteomes" id="UP000719766">
    <property type="component" value="Unassembled WGS sequence"/>
</dbReference>
<dbReference type="RefSeq" id="XP_041158999.1">
    <property type="nucleotide sequence ID" value="XM_041300291.1"/>
</dbReference>
<protein>
    <recommendedName>
        <fullName evidence="4">C2H2-type domain-containing protein</fullName>
    </recommendedName>
</protein>
<dbReference type="EMBL" id="JABBWE010000037">
    <property type="protein sequence ID" value="KAG1792362.1"/>
    <property type="molecule type" value="Genomic_DNA"/>
</dbReference>
<gene>
    <name evidence="2" type="ORF">HD556DRAFT_1309425</name>
</gene>